<comment type="subcellular location">
    <subcellularLocation>
        <location evidence="1 9">Cell outer membrane</location>
        <topology evidence="1 9">Multi-pass membrane protein</topology>
    </subcellularLocation>
</comment>
<evidence type="ECO:0000256" key="7">
    <source>
        <dbReference type="ARBA" id="ARBA00023136"/>
    </source>
</evidence>
<comment type="similarity">
    <text evidence="9 11">Belongs to the TonB-dependent receptor family.</text>
</comment>
<dbReference type="Pfam" id="PF00593">
    <property type="entry name" value="TonB_dep_Rec_b-barrel"/>
    <property type="match status" value="1"/>
</dbReference>
<dbReference type="PROSITE" id="PS01156">
    <property type="entry name" value="TONB_DEPENDENT_REC_2"/>
    <property type="match status" value="1"/>
</dbReference>
<keyword evidence="16" id="KW-1185">Reference proteome</keyword>
<feature type="domain" description="TonB-dependent receptor plug" evidence="14">
    <location>
        <begin position="56"/>
        <end position="167"/>
    </location>
</feature>
<organism evidence="15 16">
    <name type="scientific">Thalassotalea piscium</name>
    <dbReference type="NCBI Taxonomy" id="1230533"/>
    <lineage>
        <taxon>Bacteria</taxon>
        <taxon>Pseudomonadati</taxon>
        <taxon>Pseudomonadota</taxon>
        <taxon>Gammaproteobacteria</taxon>
        <taxon>Alteromonadales</taxon>
        <taxon>Colwelliaceae</taxon>
        <taxon>Thalassotalea</taxon>
    </lineage>
</organism>
<proteinExistence type="inferred from homology"/>
<dbReference type="InterPro" id="IPR000531">
    <property type="entry name" value="Beta-barrel_TonB"/>
</dbReference>
<keyword evidence="6 11" id="KW-0798">TonB box</keyword>
<evidence type="ECO:0000256" key="10">
    <source>
        <dbReference type="PROSITE-ProRule" id="PRU10144"/>
    </source>
</evidence>
<dbReference type="InterPro" id="IPR037066">
    <property type="entry name" value="Plug_dom_sf"/>
</dbReference>
<dbReference type="PROSITE" id="PS52016">
    <property type="entry name" value="TONB_DEPENDENT_REC_3"/>
    <property type="match status" value="1"/>
</dbReference>
<keyword evidence="7 9" id="KW-0472">Membrane</keyword>
<dbReference type="EMBL" id="JACHHU010000030">
    <property type="protein sequence ID" value="MBB6544464.1"/>
    <property type="molecule type" value="Genomic_DNA"/>
</dbReference>
<dbReference type="InterPro" id="IPR012910">
    <property type="entry name" value="Plug_dom"/>
</dbReference>
<dbReference type="Gene3D" id="2.40.170.20">
    <property type="entry name" value="TonB-dependent receptor, beta-barrel domain"/>
    <property type="match status" value="1"/>
</dbReference>
<evidence type="ECO:0000259" key="14">
    <source>
        <dbReference type="Pfam" id="PF07715"/>
    </source>
</evidence>
<dbReference type="Gene3D" id="2.170.130.10">
    <property type="entry name" value="TonB-dependent receptor, plug domain"/>
    <property type="match status" value="1"/>
</dbReference>
<keyword evidence="3 9" id="KW-1134">Transmembrane beta strand</keyword>
<evidence type="ECO:0000256" key="8">
    <source>
        <dbReference type="ARBA" id="ARBA00023237"/>
    </source>
</evidence>
<evidence type="ECO:0000259" key="13">
    <source>
        <dbReference type="Pfam" id="PF00593"/>
    </source>
</evidence>
<evidence type="ECO:0000256" key="12">
    <source>
        <dbReference type="SAM" id="SignalP"/>
    </source>
</evidence>
<protein>
    <submittedName>
        <fullName evidence="15">Outer membrane receptor protein involved in Fe transport</fullName>
    </submittedName>
</protein>
<keyword evidence="15" id="KW-0675">Receptor</keyword>
<keyword evidence="4 9" id="KW-0812">Transmembrane</keyword>
<name>A0A7X0NJ83_9GAMM</name>
<dbReference type="InterPro" id="IPR010917">
    <property type="entry name" value="TonB_rcpt_CS"/>
</dbReference>
<dbReference type="InterPro" id="IPR036942">
    <property type="entry name" value="Beta-barrel_TonB_sf"/>
</dbReference>
<gene>
    <name evidence="15" type="ORF">HNQ55_002997</name>
</gene>
<keyword evidence="8 9" id="KW-0998">Cell outer membrane</keyword>
<keyword evidence="2 9" id="KW-0813">Transport</keyword>
<evidence type="ECO:0000256" key="5">
    <source>
        <dbReference type="ARBA" id="ARBA00022729"/>
    </source>
</evidence>
<comment type="caution">
    <text evidence="15">The sequence shown here is derived from an EMBL/GenBank/DDBJ whole genome shotgun (WGS) entry which is preliminary data.</text>
</comment>
<accession>A0A7X0NJ83</accession>
<dbReference type="RefSeq" id="WP_184425608.1">
    <property type="nucleotide sequence ID" value="NZ_AP027362.1"/>
</dbReference>
<evidence type="ECO:0000313" key="15">
    <source>
        <dbReference type="EMBL" id="MBB6544464.1"/>
    </source>
</evidence>
<evidence type="ECO:0000256" key="1">
    <source>
        <dbReference type="ARBA" id="ARBA00004571"/>
    </source>
</evidence>
<evidence type="ECO:0000256" key="6">
    <source>
        <dbReference type="ARBA" id="ARBA00023077"/>
    </source>
</evidence>
<dbReference type="SUPFAM" id="SSF56935">
    <property type="entry name" value="Porins"/>
    <property type="match status" value="1"/>
</dbReference>
<evidence type="ECO:0000256" key="11">
    <source>
        <dbReference type="RuleBase" id="RU003357"/>
    </source>
</evidence>
<feature type="domain" description="TonB-dependent receptor-like beta-barrel" evidence="13">
    <location>
        <begin position="382"/>
        <end position="925"/>
    </location>
</feature>
<dbReference type="Pfam" id="PF07715">
    <property type="entry name" value="Plug"/>
    <property type="match status" value="1"/>
</dbReference>
<feature type="chain" id="PRO_5030627355" evidence="12">
    <location>
        <begin position="24"/>
        <end position="958"/>
    </location>
</feature>
<evidence type="ECO:0000256" key="9">
    <source>
        <dbReference type="PROSITE-ProRule" id="PRU01360"/>
    </source>
</evidence>
<feature type="signal peptide" evidence="12">
    <location>
        <begin position="1"/>
        <end position="23"/>
    </location>
</feature>
<dbReference type="PANTHER" id="PTHR47234">
    <property type="match status" value="1"/>
</dbReference>
<reference evidence="15 16" key="1">
    <citation type="submission" date="2020-08" db="EMBL/GenBank/DDBJ databases">
        <title>Genomic Encyclopedia of Type Strains, Phase IV (KMG-IV): sequencing the most valuable type-strain genomes for metagenomic binning, comparative biology and taxonomic classification.</title>
        <authorList>
            <person name="Goeker M."/>
        </authorList>
    </citation>
    <scope>NUCLEOTIDE SEQUENCE [LARGE SCALE GENOMIC DNA]</scope>
    <source>
        <strain evidence="15 16">DSM 26287</strain>
    </source>
</reference>
<dbReference type="InterPro" id="IPR039426">
    <property type="entry name" value="TonB-dep_rcpt-like"/>
</dbReference>
<sequence length="958" mass="102934">MYSNSKIAKAVRLAVMFGAGATAAMTTTSFAAGAEEGADKIEKIQVTGSRIKRADMETSSPIQVTSAEDIEVSGFTRVEDMLNTLPQIEASSTAFEANGATGRGGLDLRGLGQQRTLVLINGRRMQPGGGSSGSADINSIPGALVQRVEVMTGGGASVYGADAVAGVVNFIMNDDFEGFKLDVNAGAYQHNNNNGYIQGLMDTAGFEYPEGSSGLDGENFGLELTIGGDFADGKGHAVAYATWKRNNELKYEARDYTSCALNGTASACGGSGNAVNPNFYLSKPLANGGFDWDNSTYQTLDSNSNFTSAAGNVYNYNPVNHFMRPDEKIAIGSFVDYEINDHARPYMEFMYMRDQTTGQIAESGTFFNENYLIDYDSPLLSDGQRGYLTDTFGIGSGDQFATYIGKRNVEGGARANLIQHDSFRIVLGSEGEINDTWSYDVSMQVGSTTVDNVYINDFFAPRITTALSASGESCAATADCIPYEVFTYQGVTSEQAKPLTGTASMVELSDQFIFSAFVTGELGFTMPGADTPVAAVFGTEYRKEEYERIVDEVYDKGLLLGQGGPTKGLVGGYSVKELYTEFSVPLLEGVEFAELLVAELGFRYSDYDSIGAHETYKVALDWTPVDDWKVRASYNRAVRAPNIGELYASQALGLWSGDDPCAGANPSYSAAQCANTGVSGSQYGNVVPSPAGQYNGFFGGNPDLQPEIADTYTLGLVGQITDEIDFSLDYWTIEIEEVIGTVSEDVTLSQCAETGNAAFCDNINRNNGGSLWAGTQGFITATNLNLASRKWEGVDISGSYNTEINGHPLSVTSMTTYMMTKEFEPLPGTPEAIYDCAGTVSAKCFPQPEWRHVVNVNYDMGDLGFNAKIRYMGAVDNGDFDTDPAKADKNDQLVGTGIGAQTYLDLSARYTVTENVTTRLGINNILDKEPALTGNTMDNGAFYDQLGRYIHASVSLSF</sequence>
<feature type="short sequence motif" description="TonB C-terminal box" evidence="10">
    <location>
        <begin position="941"/>
        <end position="958"/>
    </location>
</feature>
<evidence type="ECO:0000256" key="3">
    <source>
        <dbReference type="ARBA" id="ARBA00022452"/>
    </source>
</evidence>
<dbReference type="Proteomes" id="UP000537141">
    <property type="component" value="Unassembled WGS sequence"/>
</dbReference>
<keyword evidence="5 12" id="KW-0732">Signal</keyword>
<evidence type="ECO:0000313" key="16">
    <source>
        <dbReference type="Proteomes" id="UP000537141"/>
    </source>
</evidence>
<dbReference type="PANTHER" id="PTHR47234:SF2">
    <property type="entry name" value="TONB-DEPENDENT RECEPTOR"/>
    <property type="match status" value="1"/>
</dbReference>
<dbReference type="GO" id="GO:0009279">
    <property type="term" value="C:cell outer membrane"/>
    <property type="evidence" value="ECO:0007669"/>
    <property type="project" value="UniProtKB-SubCell"/>
</dbReference>
<dbReference type="AlphaFoldDB" id="A0A7X0NJ83"/>
<evidence type="ECO:0000256" key="4">
    <source>
        <dbReference type="ARBA" id="ARBA00022692"/>
    </source>
</evidence>
<evidence type="ECO:0000256" key="2">
    <source>
        <dbReference type="ARBA" id="ARBA00022448"/>
    </source>
</evidence>